<feature type="region of interest" description="Disordered" evidence="2">
    <location>
        <begin position="565"/>
        <end position="593"/>
    </location>
</feature>
<evidence type="ECO:0000256" key="2">
    <source>
        <dbReference type="SAM" id="MobiDB-lite"/>
    </source>
</evidence>
<reference evidence="3" key="1">
    <citation type="journal article" date="2020" name="Fungal Divers.">
        <title>Resolving the Mortierellaceae phylogeny through synthesis of multi-gene phylogenetics and phylogenomics.</title>
        <authorList>
            <person name="Vandepol N."/>
            <person name="Liber J."/>
            <person name="Desiro A."/>
            <person name="Na H."/>
            <person name="Kennedy M."/>
            <person name="Barry K."/>
            <person name="Grigoriev I.V."/>
            <person name="Miller A.N."/>
            <person name="O'Donnell K."/>
            <person name="Stajich J.E."/>
            <person name="Bonito G."/>
        </authorList>
    </citation>
    <scope>NUCLEOTIDE SEQUENCE</scope>
    <source>
        <strain evidence="3">REB-010B</strain>
    </source>
</reference>
<protein>
    <submittedName>
        <fullName evidence="3">Uncharacterized protein</fullName>
    </submittedName>
</protein>
<name>A0A9P6UZS6_9FUNG</name>
<keyword evidence="4" id="KW-1185">Reference proteome</keyword>
<dbReference type="OrthoDB" id="2391080at2759"/>
<dbReference type="Proteomes" id="UP000738325">
    <property type="component" value="Unassembled WGS sequence"/>
</dbReference>
<dbReference type="EMBL" id="JAAAIP010000043">
    <property type="protein sequence ID" value="KAG0328025.1"/>
    <property type="molecule type" value="Genomic_DNA"/>
</dbReference>
<comment type="caution">
    <text evidence="3">The sequence shown here is derived from an EMBL/GenBank/DDBJ whole genome shotgun (WGS) entry which is preliminary data.</text>
</comment>
<proteinExistence type="predicted"/>
<feature type="compositionally biased region" description="Basic and acidic residues" evidence="2">
    <location>
        <begin position="581"/>
        <end position="593"/>
    </location>
</feature>
<dbReference type="AlphaFoldDB" id="A0A9P6UZS6"/>
<sequence>MSSSKAVMDCGSDQGLLAPRIRVGYSHQGHPQSNQGRDVPQNNTPSSSHRHHAPFSKRYFNNHRSSTAFSSTESSPSSSSSSSPSSSFSKSSSGQTQRLSKIDQQLFKINELLIGTVLLPVNSPVDPAPFLALDCLEVYGQDLRHCVERLRQERRRLLDKKHAIEMAGMKQELAETRLKSEEKRLRCLEIAAETAALAPESLVPLSKSRTQLLDDLGCLLGKIRSLLETVHLQMEAQSEEEEEEDEDEDEEESVDNKSSVESRRSRRRNKAAMTRRVVVDMTLFRRDGLIDLYDRDPKQCVVLLRAEHTRLATRRDDLELEYERQRTALLETHATMGGLQKSRPTVASWLIDIVVDGMNNDPKFFKDIVKVLRKHHKVPRRATTAESRVKEICPVTASRSDQILTGGAGPPCGRPTPSPGRARDPRPRPNITTAIRQQPERAAKRAPKNGGVRFSRNLLFSPTSTLVTDQKVKREREEDAEAEVGHGPAKSHEQEALGHMGEALGLAASHNEDELSTSTLNHLNCPCCPAAVRAYQLYIQEPMSPAAPSPSSVAATFGSSRSPSLELESLAYVDRPNQQAPRRDMHYHDDNLS</sequence>
<feature type="compositionally biased region" description="Acidic residues" evidence="2">
    <location>
        <begin position="237"/>
        <end position="253"/>
    </location>
</feature>
<feature type="region of interest" description="Disordered" evidence="2">
    <location>
        <begin position="468"/>
        <end position="491"/>
    </location>
</feature>
<feature type="region of interest" description="Disordered" evidence="2">
    <location>
        <begin position="400"/>
        <end position="455"/>
    </location>
</feature>
<feature type="compositionally biased region" description="Basic and acidic residues" evidence="2">
    <location>
        <begin position="254"/>
        <end position="263"/>
    </location>
</feature>
<feature type="region of interest" description="Disordered" evidence="2">
    <location>
        <begin position="234"/>
        <end position="267"/>
    </location>
</feature>
<feature type="compositionally biased region" description="Polar residues" evidence="2">
    <location>
        <begin position="29"/>
        <end position="47"/>
    </location>
</feature>
<feature type="compositionally biased region" description="Low complexity" evidence="2">
    <location>
        <begin position="65"/>
        <end position="93"/>
    </location>
</feature>
<keyword evidence="1" id="KW-0175">Coiled coil</keyword>
<gene>
    <name evidence="3" type="ORF">BGZ99_006377</name>
</gene>
<accession>A0A9P6UZS6</accession>
<evidence type="ECO:0000313" key="4">
    <source>
        <dbReference type="Proteomes" id="UP000738325"/>
    </source>
</evidence>
<feature type="coiled-coil region" evidence="1">
    <location>
        <begin position="147"/>
        <end position="191"/>
    </location>
</feature>
<organism evidence="3 4">
    <name type="scientific">Dissophora globulifera</name>
    <dbReference type="NCBI Taxonomy" id="979702"/>
    <lineage>
        <taxon>Eukaryota</taxon>
        <taxon>Fungi</taxon>
        <taxon>Fungi incertae sedis</taxon>
        <taxon>Mucoromycota</taxon>
        <taxon>Mortierellomycotina</taxon>
        <taxon>Mortierellomycetes</taxon>
        <taxon>Mortierellales</taxon>
        <taxon>Mortierellaceae</taxon>
        <taxon>Dissophora</taxon>
    </lineage>
</organism>
<feature type="region of interest" description="Disordered" evidence="2">
    <location>
        <begin position="18"/>
        <end position="96"/>
    </location>
</feature>
<evidence type="ECO:0000256" key="1">
    <source>
        <dbReference type="SAM" id="Coils"/>
    </source>
</evidence>
<evidence type="ECO:0000313" key="3">
    <source>
        <dbReference type="EMBL" id="KAG0328025.1"/>
    </source>
</evidence>